<dbReference type="InterPro" id="IPR033121">
    <property type="entry name" value="PEPTIDASE_A1"/>
</dbReference>
<protein>
    <submittedName>
        <fullName evidence="3">Pepsin-like aspartic protease</fullName>
    </submittedName>
</protein>
<dbReference type="Pfam" id="PF00026">
    <property type="entry name" value="Asp"/>
    <property type="match status" value="2"/>
</dbReference>
<keyword evidence="4" id="KW-1185">Reference proteome</keyword>
<dbReference type="PROSITE" id="PS51767">
    <property type="entry name" value="PEPTIDASE_A1"/>
    <property type="match status" value="1"/>
</dbReference>
<dbReference type="InterPro" id="IPR021109">
    <property type="entry name" value="Peptidase_aspartic_dom_sf"/>
</dbReference>
<dbReference type="AlphaFoldDB" id="A0AA51RWD4"/>
<organism evidence="3 4">
    <name type="scientific">Pleionea litopenaei</name>
    <dbReference type="NCBI Taxonomy" id="3070815"/>
    <lineage>
        <taxon>Bacteria</taxon>
        <taxon>Pseudomonadati</taxon>
        <taxon>Pseudomonadota</taxon>
        <taxon>Gammaproteobacteria</taxon>
        <taxon>Oceanospirillales</taxon>
        <taxon>Pleioneaceae</taxon>
        <taxon>Pleionea</taxon>
    </lineage>
</organism>
<dbReference type="InterPro" id="IPR001461">
    <property type="entry name" value="Aspartic_peptidase_A1"/>
</dbReference>
<dbReference type="KEGG" id="plei:Q9312_08155"/>
<evidence type="ECO:0000259" key="2">
    <source>
        <dbReference type="PROSITE" id="PS51767"/>
    </source>
</evidence>
<dbReference type="InterPro" id="IPR034164">
    <property type="entry name" value="Pepsin-like_dom"/>
</dbReference>
<dbReference type="RefSeq" id="WP_309204096.1">
    <property type="nucleotide sequence ID" value="NZ_CP133548.1"/>
</dbReference>
<dbReference type="EMBL" id="CP133548">
    <property type="protein sequence ID" value="WMS88876.1"/>
    <property type="molecule type" value="Genomic_DNA"/>
</dbReference>
<evidence type="ECO:0000313" key="3">
    <source>
        <dbReference type="EMBL" id="WMS88876.1"/>
    </source>
</evidence>
<dbReference type="Proteomes" id="UP001239782">
    <property type="component" value="Chromosome"/>
</dbReference>
<dbReference type="InterPro" id="IPR001969">
    <property type="entry name" value="Aspartic_peptidase_AS"/>
</dbReference>
<dbReference type="PANTHER" id="PTHR47966">
    <property type="entry name" value="BETA-SITE APP-CLEAVING ENZYME, ISOFORM A-RELATED"/>
    <property type="match status" value="1"/>
</dbReference>
<feature type="domain" description="Peptidase A1" evidence="2">
    <location>
        <begin position="20"/>
        <end position="416"/>
    </location>
</feature>
<sequence>MNDNKALRIPITNVYANGDYTMDVYLGSEHQKARVILDTGSSTLAVHPTNYRPESDHYLQPTSYAQDVTYGLGGWTGPLIKTSLTLAGHCSQRDAEHAFTVATTHVAVATTEQPHAFANADGIMGLAYHGLNKAFNLHDYFEQNQVVPAVTFPWPFSVKATHQAIVDFKKFLWHYVEQDILPCFTEWEAHGYCANQFSFLTHRSSIHHAQADLTLEELEQDPLNQGIFVLGGGEEQDHLYQGEFTDIPVLHHVYYNVDLAAIQVANLEQRAAPALAEKDQAHYFSNAILDTGASAIVLPATLYQTLLDDIRTIAPSSYHCLINYPAFNGEEQGINIQEMENLAWPDIKFWFRGVKAPLVVTAREYWQMNAPKFGLASFKIFSQLAHWPDQSILGLPIFNPYFTIFDRQNNATIRFAEKRSSTT</sequence>
<dbReference type="Gene3D" id="2.40.70.10">
    <property type="entry name" value="Acid Proteases"/>
    <property type="match status" value="2"/>
</dbReference>
<evidence type="ECO:0000256" key="1">
    <source>
        <dbReference type="ARBA" id="ARBA00007447"/>
    </source>
</evidence>
<accession>A0AA51RWD4</accession>
<gene>
    <name evidence="3" type="ORF">Q9312_08155</name>
</gene>
<dbReference type="PROSITE" id="PS00141">
    <property type="entry name" value="ASP_PROTEASE"/>
    <property type="match status" value="1"/>
</dbReference>
<proteinExistence type="inferred from homology"/>
<evidence type="ECO:0000313" key="4">
    <source>
        <dbReference type="Proteomes" id="UP001239782"/>
    </source>
</evidence>
<dbReference type="PANTHER" id="PTHR47966:SF51">
    <property type="entry name" value="BETA-SITE APP-CLEAVING ENZYME, ISOFORM A-RELATED"/>
    <property type="match status" value="1"/>
</dbReference>
<comment type="similarity">
    <text evidence="1">Belongs to the peptidase A1 family.</text>
</comment>
<dbReference type="SUPFAM" id="SSF50630">
    <property type="entry name" value="Acid proteases"/>
    <property type="match status" value="1"/>
</dbReference>
<dbReference type="GO" id="GO:0004190">
    <property type="term" value="F:aspartic-type endopeptidase activity"/>
    <property type="evidence" value="ECO:0007669"/>
    <property type="project" value="InterPro"/>
</dbReference>
<name>A0AA51RWD4_9GAMM</name>
<dbReference type="PRINTS" id="PR00792">
    <property type="entry name" value="PEPSIN"/>
</dbReference>
<dbReference type="GO" id="GO:0006508">
    <property type="term" value="P:proteolysis"/>
    <property type="evidence" value="ECO:0007669"/>
    <property type="project" value="InterPro"/>
</dbReference>
<reference evidence="3 4" key="1">
    <citation type="submission" date="2023-08" db="EMBL/GenBank/DDBJ databases">
        <title>Pleionea litopenaei sp. nov., isolated from stomach of juvenile Litopenaeus vannamei.</title>
        <authorList>
            <person name="Rho A.M."/>
            <person name="Hwang C.Y."/>
        </authorList>
    </citation>
    <scope>NUCLEOTIDE SEQUENCE [LARGE SCALE GENOMIC DNA]</scope>
    <source>
        <strain evidence="3 4">HL-JVS1</strain>
    </source>
</reference>
<dbReference type="CDD" id="cd05471">
    <property type="entry name" value="pepsin_like"/>
    <property type="match status" value="1"/>
</dbReference>